<gene>
    <name evidence="2" type="ORF">CDEST_14089</name>
</gene>
<dbReference type="KEGG" id="cdet:87950589"/>
<sequence length="87" mass="9418">MPNGAKRRCLAAWLGQRPYMWHQWETEKTAAGCMMAGQSSGSRRPKRQGMGLGGRGKGGGGARPRAASEGRAGGCPKDERRSDEEER</sequence>
<keyword evidence="3" id="KW-1185">Reference proteome</keyword>
<dbReference type="RefSeq" id="XP_062786296.1">
    <property type="nucleotide sequence ID" value="XM_062930245.1"/>
</dbReference>
<reference evidence="3" key="1">
    <citation type="journal article" date="2023" name="bioRxiv">
        <title>Complete genome of the Medicago anthracnose fungus, Colletotrichum destructivum, reveals a mini-chromosome-like region within a core chromosome.</title>
        <authorList>
            <person name="Lapalu N."/>
            <person name="Simon A."/>
            <person name="Lu A."/>
            <person name="Plaumann P.-L."/>
            <person name="Amselem J."/>
            <person name="Pigne S."/>
            <person name="Auger A."/>
            <person name="Koch C."/>
            <person name="Dallery J.-F."/>
            <person name="O'Connell R.J."/>
        </authorList>
    </citation>
    <scope>NUCLEOTIDE SEQUENCE [LARGE SCALE GENOMIC DNA]</scope>
    <source>
        <strain evidence="3">CBS 520.97</strain>
    </source>
</reference>
<organism evidence="2 3">
    <name type="scientific">Colletotrichum destructivum</name>
    <dbReference type="NCBI Taxonomy" id="34406"/>
    <lineage>
        <taxon>Eukaryota</taxon>
        <taxon>Fungi</taxon>
        <taxon>Dikarya</taxon>
        <taxon>Ascomycota</taxon>
        <taxon>Pezizomycotina</taxon>
        <taxon>Sordariomycetes</taxon>
        <taxon>Hypocreomycetidae</taxon>
        <taxon>Glomerellales</taxon>
        <taxon>Glomerellaceae</taxon>
        <taxon>Colletotrichum</taxon>
        <taxon>Colletotrichum destructivum species complex</taxon>
    </lineage>
</organism>
<accession>A0AAX4J100</accession>
<evidence type="ECO:0000256" key="1">
    <source>
        <dbReference type="SAM" id="MobiDB-lite"/>
    </source>
</evidence>
<dbReference type="Proteomes" id="UP001322277">
    <property type="component" value="Chromosome 9"/>
</dbReference>
<feature type="compositionally biased region" description="Basic and acidic residues" evidence="1">
    <location>
        <begin position="76"/>
        <end position="87"/>
    </location>
</feature>
<evidence type="ECO:0000313" key="2">
    <source>
        <dbReference type="EMBL" id="WQF89075.1"/>
    </source>
</evidence>
<dbReference type="EMBL" id="CP137313">
    <property type="protein sequence ID" value="WQF89075.1"/>
    <property type="molecule type" value="Genomic_DNA"/>
</dbReference>
<evidence type="ECO:0000313" key="3">
    <source>
        <dbReference type="Proteomes" id="UP001322277"/>
    </source>
</evidence>
<proteinExistence type="predicted"/>
<dbReference type="AlphaFoldDB" id="A0AAX4J100"/>
<name>A0AAX4J100_9PEZI</name>
<protein>
    <submittedName>
        <fullName evidence="2">Uncharacterized protein</fullName>
    </submittedName>
</protein>
<feature type="region of interest" description="Disordered" evidence="1">
    <location>
        <begin position="33"/>
        <end position="87"/>
    </location>
</feature>
<feature type="compositionally biased region" description="Gly residues" evidence="1">
    <location>
        <begin position="50"/>
        <end position="62"/>
    </location>
</feature>
<dbReference type="GeneID" id="87950589"/>